<dbReference type="SUPFAM" id="SSF48452">
    <property type="entry name" value="TPR-like"/>
    <property type="match status" value="1"/>
</dbReference>
<dbReference type="HOGENOM" id="CLU_590499_0_0_1"/>
<dbReference type="STRING" id="322104.A3M0C7"/>
<comment type="subcellular location">
    <subcellularLocation>
        <location evidence="1">Nucleus</location>
    </subcellularLocation>
</comment>
<reference evidence="6 7" key="1">
    <citation type="journal article" date="2007" name="Nat. Biotechnol.">
        <title>Genome sequence of the lignocellulose-bioconverting and xylose-fermenting yeast Pichia stipitis.</title>
        <authorList>
            <person name="Jeffries T.W."/>
            <person name="Grigoriev I.V."/>
            <person name="Grimwood J."/>
            <person name="Laplaza J.M."/>
            <person name="Aerts A."/>
            <person name="Salamov A."/>
            <person name="Schmutz J."/>
            <person name="Lindquist E."/>
            <person name="Dehal P."/>
            <person name="Shapiro H."/>
            <person name="Jin Y.S."/>
            <person name="Passoth V."/>
            <person name="Richardson P.M."/>
        </authorList>
    </citation>
    <scope>NUCLEOTIDE SEQUENCE [LARGE SCALE GENOMIC DNA]</scope>
    <source>
        <strain evidence="7">ATCC 58785 / CBS 6054 / NBRC 10063 / NRRL Y-11545</strain>
    </source>
</reference>
<dbReference type="OMA" id="IELWISY"/>
<evidence type="ECO:0000256" key="3">
    <source>
        <dbReference type="ARBA" id="ARBA00022737"/>
    </source>
</evidence>
<protein>
    <submittedName>
        <fullName evidence="6">Uncharacterized protein</fullName>
    </submittedName>
</protein>
<evidence type="ECO:0000256" key="1">
    <source>
        <dbReference type="ARBA" id="ARBA00004123"/>
    </source>
</evidence>
<dbReference type="PANTHER" id="PTHR17204:SF23">
    <property type="entry name" value="U1 SMALL NUCLEAR RIBONUCLEOPROTEIN COMPONENT PRP42"/>
    <property type="match status" value="1"/>
</dbReference>
<keyword evidence="5" id="KW-0539">Nucleus</keyword>
<sequence>MDTIINQEWSRISTELVQNPDDLNLWQSLIKAAESNTKRGITKSSGFEEIDVLRVSYQKLLQKYPLLYNYWIKFAEWEFHLGDTDRANQVYQSSLKHLSYSCEIWTSYLNFKINTSNGNLDEVLGLFESARRKIGYHFHAYEFYKLYLSFLENYQTETENFKLKYYVLLRIIVEIPLYHYEYFYKKLFDTFAEIGNDEKRANELVPLVVPEKELKNYKTSENKQLALHLKKTFVDAYLTTQFKVYELFNFEKHITRQYYDTSSISSQQLENWDMYLDFLELREYPNDYIIFTYERCLIPTASYARFWTKYSDYYINQGNHLKAAEVLVRGYNYSGQHSLLLKLVDLQIYLHNFTKARDMILAFIKTNASVPLPIYEKLINIERFL</sequence>
<keyword evidence="4" id="KW-0508">mRNA splicing</keyword>
<dbReference type="Proteomes" id="UP000002258">
    <property type="component" value="Chromosome 8"/>
</dbReference>
<dbReference type="GO" id="GO:0005685">
    <property type="term" value="C:U1 snRNP"/>
    <property type="evidence" value="ECO:0007669"/>
    <property type="project" value="TreeGrafter"/>
</dbReference>
<dbReference type="GO" id="GO:0000395">
    <property type="term" value="P:mRNA 5'-splice site recognition"/>
    <property type="evidence" value="ECO:0007669"/>
    <property type="project" value="TreeGrafter"/>
</dbReference>
<dbReference type="GO" id="GO:0030627">
    <property type="term" value="F:pre-mRNA 5'-splice site binding"/>
    <property type="evidence" value="ECO:0007669"/>
    <property type="project" value="TreeGrafter"/>
</dbReference>
<organism evidence="6 7">
    <name type="scientific">Scheffersomyces stipitis (strain ATCC 58785 / CBS 6054 / NBRC 10063 / NRRL Y-11545)</name>
    <name type="common">Yeast</name>
    <name type="synonym">Pichia stipitis</name>
    <dbReference type="NCBI Taxonomy" id="322104"/>
    <lineage>
        <taxon>Eukaryota</taxon>
        <taxon>Fungi</taxon>
        <taxon>Dikarya</taxon>
        <taxon>Ascomycota</taxon>
        <taxon>Saccharomycotina</taxon>
        <taxon>Pichiomycetes</taxon>
        <taxon>Debaryomycetaceae</taxon>
        <taxon>Scheffersomyces</taxon>
    </lineage>
</organism>
<evidence type="ECO:0000256" key="4">
    <source>
        <dbReference type="ARBA" id="ARBA00023187"/>
    </source>
</evidence>
<dbReference type="GeneID" id="4841163"/>
<dbReference type="Pfam" id="PF23241">
    <property type="entry name" value="HAT_PRP39_C"/>
    <property type="match status" value="1"/>
</dbReference>
<dbReference type="EMBL" id="CP000502">
    <property type="protein sequence ID" value="ABN68499.2"/>
    <property type="molecule type" value="Genomic_DNA"/>
</dbReference>
<dbReference type="InterPro" id="IPR011990">
    <property type="entry name" value="TPR-like_helical_dom_sf"/>
</dbReference>
<dbReference type="OrthoDB" id="10265668at2759"/>
<dbReference type="AlphaFoldDB" id="A3M0C7"/>
<dbReference type="Pfam" id="PF23240">
    <property type="entry name" value="HAT_PRP39_N"/>
    <property type="match status" value="1"/>
</dbReference>
<keyword evidence="2" id="KW-0507">mRNA processing</keyword>
<dbReference type="InParanoid" id="A3M0C7"/>
<evidence type="ECO:0000256" key="5">
    <source>
        <dbReference type="ARBA" id="ARBA00023242"/>
    </source>
</evidence>
<dbReference type="eggNOG" id="KOG1258">
    <property type="taxonomic scope" value="Eukaryota"/>
</dbReference>
<dbReference type="GO" id="GO:0000243">
    <property type="term" value="C:commitment complex"/>
    <property type="evidence" value="ECO:0007669"/>
    <property type="project" value="TreeGrafter"/>
</dbReference>
<keyword evidence="7" id="KW-1185">Reference proteome</keyword>
<proteinExistence type="predicted"/>
<feature type="non-terminal residue" evidence="6">
    <location>
        <position position="385"/>
    </location>
</feature>
<dbReference type="GO" id="GO:0071004">
    <property type="term" value="C:U2-type prespliceosome"/>
    <property type="evidence" value="ECO:0007669"/>
    <property type="project" value="TreeGrafter"/>
</dbReference>
<keyword evidence="3" id="KW-0677">Repeat</keyword>
<dbReference type="PANTHER" id="PTHR17204">
    <property type="entry name" value="PRE-MRNA PROCESSING PROTEIN PRP39-RELATED"/>
    <property type="match status" value="1"/>
</dbReference>
<dbReference type="Gene3D" id="1.25.40.10">
    <property type="entry name" value="Tetratricopeptide repeat domain"/>
    <property type="match status" value="2"/>
</dbReference>
<dbReference type="FunCoup" id="A3M0C7">
    <property type="interactions" value="327"/>
</dbReference>
<evidence type="ECO:0000313" key="6">
    <source>
        <dbReference type="EMBL" id="ABN68499.2"/>
    </source>
</evidence>
<accession>A3M0C7</accession>
<dbReference type="SMART" id="SM00386">
    <property type="entry name" value="HAT"/>
    <property type="match status" value="3"/>
</dbReference>
<evidence type="ECO:0000313" key="7">
    <source>
        <dbReference type="Proteomes" id="UP000002258"/>
    </source>
</evidence>
<name>A3M0C7_PICST</name>
<dbReference type="InterPro" id="IPR059164">
    <property type="entry name" value="HAT_PRP39_C"/>
</dbReference>
<dbReference type="KEGG" id="pic:PICST_50268"/>
<gene>
    <name evidence="6" type="ORF">PICST_50268</name>
</gene>
<evidence type="ECO:0000256" key="2">
    <source>
        <dbReference type="ARBA" id="ARBA00022664"/>
    </source>
</evidence>
<dbReference type="RefSeq" id="XP_001386528.2">
    <property type="nucleotide sequence ID" value="XM_001386491.1"/>
</dbReference>
<dbReference type="InterPro" id="IPR003107">
    <property type="entry name" value="HAT"/>
</dbReference>